<feature type="transmembrane region" description="Helical" evidence="1">
    <location>
        <begin position="62"/>
        <end position="79"/>
    </location>
</feature>
<dbReference type="RefSeq" id="WP_214113506.1">
    <property type="nucleotide sequence ID" value="NZ_JAHCTB010000004.1"/>
</dbReference>
<dbReference type="SMART" id="SM01259">
    <property type="entry name" value="LAB_N"/>
    <property type="match status" value="2"/>
</dbReference>
<feature type="transmembrane region" description="Helical" evidence="1">
    <location>
        <begin position="185"/>
        <end position="203"/>
    </location>
</feature>
<sequence>MSSNWIVYTVGFLAQILFSGRLILQWILSEKNKRVITPSIFWKLSLLASFLLFLYGHLRNDFAIMLGQALTYYIYIRNLQLQGEWQKSPKWFQLFLFAFPIFVVLYAYNNGQYDIEKLFRNEAIPLWLLLLGIISQVIFTLRFIYQWIYSEKTKTSQLPVGFWRMSVLGASLILAYAIFRKDPVLFVGHIAGLIIYVRNIFIWKKQGQYEN</sequence>
<feature type="transmembrane region" description="Helical" evidence="1">
    <location>
        <begin position="91"/>
        <end position="108"/>
    </location>
</feature>
<feature type="domain" description="Lipid A biosynthesis N-terminal" evidence="2">
    <location>
        <begin position="131"/>
        <end position="202"/>
    </location>
</feature>
<evidence type="ECO:0000259" key="2">
    <source>
        <dbReference type="SMART" id="SM01259"/>
    </source>
</evidence>
<feature type="domain" description="Lipid A biosynthesis N-terminal" evidence="2">
    <location>
        <begin position="10"/>
        <end position="81"/>
    </location>
</feature>
<keyword evidence="1" id="KW-0812">Transmembrane</keyword>
<comment type="caution">
    <text evidence="3">The sequence shown here is derived from an EMBL/GenBank/DDBJ whole genome shotgun (WGS) entry which is preliminary data.</text>
</comment>
<evidence type="ECO:0000256" key="1">
    <source>
        <dbReference type="SAM" id="Phobius"/>
    </source>
</evidence>
<feature type="transmembrane region" description="Helical" evidence="1">
    <location>
        <begin position="6"/>
        <end position="28"/>
    </location>
</feature>
<name>A0ABS5S600_9FLAO</name>
<dbReference type="EMBL" id="JAHCTB010000004">
    <property type="protein sequence ID" value="MBT0608648.1"/>
    <property type="molecule type" value="Genomic_DNA"/>
</dbReference>
<evidence type="ECO:0000313" key="4">
    <source>
        <dbReference type="Proteomes" id="UP001297092"/>
    </source>
</evidence>
<organism evidence="3 4">
    <name type="scientific">Aequorivita echinoideorum</name>
    <dbReference type="NCBI Taxonomy" id="1549647"/>
    <lineage>
        <taxon>Bacteria</taxon>
        <taxon>Pseudomonadati</taxon>
        <taxon>Bacteroidota</taxon>
        <taxon>Flavobacteriia</taxon>
        <taxon>Flavobacteriales</taxon>
        <taxon>Flavobacteriaceae</taxon>
        <taxon>Aequorivita</taxon>
    </lineage>
</organism>
<keyword evidence="4" id="KW-1185">Reference proteome</keyword>
<gene>
    <name evidence="3" type="ORF">KIV10_10670</name>
</gene>
<feature type="transmembrane region" description="Helical" evidence="1">
    <location>
        <begin position="128"/>
        <end position="149"/>
    </location>
</feature>
<dbReference type="InterPro" id="IPR011499">
    <property type="entry name" value="Lipid_A_biosynth_N"/>
</dbReference>
<evidence type="ECO:0000313" key="3">
    <source>
        <dbReference type="EMBL" id="MBT0608648.1"/>
    </source>
</evidence>
<feature type="transmembrane region" description="Helical" evidence="1">
    <location>
        <begin position="40"/>
        <end position="56"/>
    </location>
</feature>
<proteinExistence type="predicted"/>
<protein>
    <submittedName>
        <fullName evidence="3">Lipid-A-disaccharide synthase N-terminal domain-containing protein</fullName>
    </submittedName>
</protein>
<accession>A0ABS5S600</accession>
<keyword evidence="1" id="KW-1133">Transmembrane helix</keyword>
<keyword evidence="1" id="KW-0472">Membrane</keyword>
<dbReference type="Gene3D" id="1.20.1280.290">
    <property type="match status" value="1"/>
</dbReference>
<dbReference type="Pfam" id="PF07578">
    <property type="entry name" value="LAB_N"/>
    <property type="match status" value="2"/>
</dbReference>
<feature type="transmembrane region" description="Helical" evidence="1">
    <location>
        <begin position="161"/>
        <end position="179"/>
    </location>
</feature>
<dbReference type="Proteomes" id="UP001297092">
    <property type="component" value="Unassembled WGS sequence"/>
</dbReference>
<reference evidence="3 4" key="1">
    <citation type="submission" date="2021-05" db="EMBL/GenBank/DDBJ databases">
        <title>Aequorivita echinoideorum JCM 30378 genome.</title>
        <authorList>
            <person name="Zhang H."/>
            <person name="Li C."/>
        </authorList>
    </citation>
    <scope>NUCLEOTIDE SEQUENCE [LARGE SCALE GENOMIC DNA]</scope>
    <source>
        <strain evidence="3 4">JCM30378</strain>
    </source>
</reference>